<comment type="caution">
    <text evidence="2">The sequence shown here is derived from an EMBL/GenBank/DDBJ whole genome shotgun (WGS) entry which is preliminary data.</text>
</comment>
<organism evidence="2 3">
    <name type="scientific">Candidatus Gallionella acididurans</name>
    <dbReference type="NCBI Taxonomy" id="1796491"/>
    <lineage>
        <taxon>Bacteria</taxon>
        <taxon>Pseudomonadati</taxon>
        <taxon>Pseudomonadota</taxon>
        <taxon>Betaproteobacteria</taxon>
        <taxon>Nitrosomonadales</taxon>
        <taxon>Gallionellaceae</taxon>
        <taxon>Gallionella</taxon>
    </lineage>
</organism>
<dbReference type="EMBL" id="LSLI01000008">
    <property type="protein sequence ID" value="KXS33302.1"/>
    <property type="molecule type" value="Genomic_DNA"/>
</dbReference>
<reference evidence="2 3" key="2">
    <citation type="submission" date="2016-03" db="EMBL/GenBank/DDBJ databases">
        <title>New uncultured bacterium of the family Gallionellaceae from acid mine drainage: description and reconstruction of genome based on metagenomic analysis of microbial community.</title>
        <authorList>
            <person name="Kadnikov V."/>
            <person name="Ivasenko D."/>
            <person name="Beletsky A."/>
            <person name="Mardanov A."/>
            <person name="Danilova E."/>
            <person name="Pimenov N."/>
            <person name="Karnachuk O."/>
            <person name="Ravin N."/>
        </authorList>
    </citation>
    <scope>NUCLEOTIDE SEQUENCE [LARGE SCALE GENOMIC DNA]</scope>
    <source>
        <strain evidence="2">ShG14-8</strain>
    </source>
</reference>
<dbReference type="PANTHER" id="PTHR34606">
    <property type="entry name" value="BON DOMAIN-CONTAINING PROTEIN"/>
    <property type="match status" value="1"/>
</dbReference>
<feature type="domain" description="BON" evidence="1">
    <location>
        <begin position="121"/>
        <end position="188"/>
    </location>
</feature>
<accession>A0A139BWJ4</accession>
<evidence type="ECO:0000259" key="1">
    <source>
        <dbReference type="PROSITE" id="PS50914"/>
    </source>
</evidence>
<dbReference type="InterPro" id="IPR007055">
    <property type="entry name" value="BON_dom"/>
</dbReference>
<reference evidence="2 3" key="1">
    <citation type="submission" date="2016-02" db="EMBL/GenBank/DDBJ databases">
        <authorList>
            <person name="Wen L."/>
            <person name="He K."/>
            <person name="Yang H."/>
        </authorList>
    </citation>
    <scope>NUCLEOTIDE SEQUENCE [LARGE SCALE GENOMIC DNA]</scope>
    <source>
        <strain evidence="2">ShG14-8</strain>
    </source>
</reference>
<feature type="domain" description="BON" evidence="1">
    <location>
        <begin position="45"/>
        <end position="112"/>
    </location>
</feature>
<gene>
    <name evidence="2" type="ORF">AWT59_0605</name>
</gene>
<dbReference type="Pfam" id="PF04972">
    <property type="entry name" value="BON"/>
    <property type="match status" value="2"/>
</dbReference>
<dbReference type="PROSITE" id="PS51257">
    <property type="entry name" value="PROKAR_LIPOPROTEIN"/>
    <property type="match status" value="1"/>
</dbReference>
<dbReference type="PANTHER" id="PTHR34606:SF4">
    <property type="entry name" value="OUTER MEMBRANE LIPOPROTEIN DOLP"/>
    <property type="match status" value="1"/>
</dbReference>
<dbReference type="Proteomes" id="UP000070578">
    <property type="component" value="Unassembled WGS sequence"/>
</dbReference>
<protein>
    <submittedName>
        <fullName evidence="2">Transport-associated protein</fullName>
    </submittedName>
</protein>
<dbReference type="PATRIC" id="fig|1796491.3.peg.656"/>
<dbReference type="Gene3D" id="3.30.1340.30">
    <property type="match status" value="2"/>
</dbReference>
<evidence type="ECO:0000313" key="3">
    <source>
        <dbReference type="Proteomes" id="UP000070578"/>
    </source>
</evidence>
<dbReference type="AlphaFoldDB" id="A0A139BWJ4"/>
<dbReference type="InterPro" id="IPR051686">
    <property type="entry name" value="Lipoprotein_DolP"/>
</dbReference>
<name>A0A139BWJ4_9PROT</name>
<proteinExistence type="predicted"/>
<dbReference type="PROSITE" id="PS50914">
    <property type="entry name" value="BON"/>
    <property type="match status" value="2"/>
</dbReference>
<evidence type="ECO:0000313" key="2">
    <source>
        <dbReference type="EMBL" id="KXS33302.1"/>
    </source>
</evidence>
<sequence>MRVVPLLWLVLVPGALQGCVPVVAAGVGAGVMMAQDRRTSEAYFDDQKIETTATGLIDRQINSVRHVNVTSFNYHVLVSGEVPDEATKAEIEKILSGIEKVRSVNNELVVSPTSSLASRSSDGLITSNVKLRFMNNKNFNSDRVKVVTENGTVYLLGLVNHAEADAAAEIASTTRGVKSVVKMFEYTD</sequence>